<comment type="caution">
    <text evidence="1">The sequence shown here is derived from an EMBL/GenBank/DDBJ whole genome shotgun (WGS) entry which is preliminary data.</text>
</comment>
<accession>A0ACB9NDE8</accession>
<proteinExistence type="predicted"/>
<sequence>MGIRSLASEEYLILEQFFGYFFGSIDVKHVEPIAVLHIESLGHALHAFINGKLSGSGIGNNSTKAKVIVEIPSTLIAGKNTIDLLILTVGLKKHGAFFDTWGAGIIGPVQLKGLKNGGTLDLSSQQWTYQLQALEHLMELVGTSNMDAAAAIGLSIVQACIETSSCRIGVSTNAFGDPYRGVTEFSS</sequence>
<evidence type="ECO:0000313" key="2">
    <source>
        <dbReference type="Proteomes" id="UP000828941"/>
    </source>
</evidence>
<reference evidence="1 2" key="1">
    <citation type="journal article" date="2022" name="DNA Res.">
        <title>Chromosomal-level genome assembly of the orchid tree Bauhinia variegata (Leguminosae; Cercidoideae) supports the allotetraploid origin hypothesis of Bauhinia.</title>
        <authorList>
            <person name="Zhong Y."/>
            <person name="Chen Y."/>
            <person name="Zheng D."/>
            <person name="Pang J."/>
            <person name="Liu Y."/>
            <person name="Luo S."/>
            <person name="Meng S."/>
            <person name="Qian L."/>
            <person name="Wei D."/>
            <person name="Dai S."/>
            <person name="Zhou R."/>
        </authorList>
    </citation>
    <scope>NUCLEOTIDE SEQUENCE [LARGE SCALE GENOMIC DNA]</scope>
    <source>
        <strain evidence="1">BV-YZ2020</strain>
    </source>
</reference>
<dbReference type="Proteomes" id="UP000828941">
    <property type="component" value="Chromosome 7"/>
</dbReference>
<dbReference type="EMBL" id="CM039432">
    <property type="protein sequence ID" value="KAI4334418.1"/>
    <property type="molecule type" value="Genomic_DNA"/>
</dbReference>
<gene>
    <name evidence="1" type="ORF">L6164_019115</name>
</gene>
<organism evidence="1 2">
    <name type="scientific">Bauhinia variegata</name>
    <name type="common">Purple orchid tree</name>
    <name type="synonym">Phanera variegata</name>
    <dbReference type="NCBI Taxonomy" id="167791"/>
    <lineage>
        <taxon>Eukaryota</taxon>
        <taxon>Viridiplantae</taxon>
        <taxon>Streptophyta</taxon>
        <taxon>Embryophyta</taxon>
        <taxon>Tracheophyta</taxon>
        <taxon>Spermatophyta</taxon>
        <taxon>Magnoliopsida</taxon>
        <taxon>eudicotyledons</taxon>
        <taxon>Gunneridae</taxon>
        <taxon>Pentapetalae</taxon>
        <taxon>rosids</taxon>
        <taxon>fabids</taxon>
        <taxon>Fabales</taxon>
        <taxon>Fabaceae</taxon>
        <taxon>Cercidoideae</taxon>
        <taxon>Cercideae</taxon>
        <taxon>Bauhiniinae</taxon>
        <taxon>Bauhinia</taxon>
    </lineage>
</organism>
<evidence type="ECO:0000313" key="1">
    <source>
        <dbReference type="EMBL" id="KAI4334418.1"/>
    </source>
</evidence>
<name>A0ACB9NDE8_BAUVA</name>
<keyword evidence="2" id="KW-1185">Reference proteome</keyword>
<protein>
    <submittedName>
        <fullName evidence="1">Uncharacterized protein</fullName>
    </submittedName>
</protein>